<evidence type="ECO:0000256" key="1">
    <source>
        <dbReference type="SAM" id="Phobius"/>
    </source>
</evidence>
<dbReference type="Pfam" id="PF13630">
    <property type="entry name" value="SdpI"/>
    <property type="match status" value="1"/>
</dbReference>
<dbReference type="PIRSF" id="PIRSF038959">
    <property type="entry name" value="SdpI"/>
    <property type="match status" value="1"/>
</dbReference>
<dbReference type="AlphaFoldDB" id="A0A9D1PB34"/>
<feature type="domain" description="DUF1648" evidence="2">
    <location>
        <begin position="13"/>
        <end position="60"/>
    </location>
</feature>
<dbReference type="InterPro" id="IPR026272">
    <property type="entry name" value="SdpI"/>
</dbReference>
<evidence type="ECO:0000313" key="4">
    <source>
        <dbReference type="Proteomes" id="UP000886814"/>
    </source>
</evidence>
<feature type="transmembrane region" description="Helical" evidence="1">
    <location>
        <begin position="54"/>
        <end position="73"/>
    </location>
</feature>
<feature type="transmembrane region" description="Helical" evidence="1">
    <location>
        <begin position="166"/>
        <end position="184"/>
    </location>
</feature>
<protein>
    <submittedName>
        <fullName evidence="3">SdpI family protein</fullName>
    </submittedName>
</protein>
<reference evidence="3" key="1">
    <citation type="journal article" date="2021" name="PeerJ">
        <title>Extensive microbial diversity within the chicken gut microbiome revealed by metagenomics and culture.</title>
        <authorList>
            <person name="Gilroy R."/>
            <person name="Ravi A."/>
            <person name="Getino M."/>
            <person name="Pursley I."/>
            <person name="Horton D.L."/>
            <person name="Alikhan N.F."/>
            <person name="Baker D."/>
            <person name="Gharbi K."/>
            <person name="Hall N."/>
            <person name="Watson M."/>
            <person name="Adriaenssens E.M."/>
            <person name="Foster-Nyarko E."/>
            <person name="Jarju S."/>
            <person name="Secka A."/>
            <person name="Antonio M."/>
            <person name="Oren A."/>
            <person name="Chaudhuri R.R."/>
            <person name="La Ragione R."/>
            <person name="Hildebrand F."/>
            <person name="Pallen M.J."/>
        </authorList>
    </citation>
    <scope>NUCLEOTIDE SEQUENCE</scope>
    <source>
        <strain evidence="3">CHK195-9823</strain>
    </source>
</reference>
<name>A0A9D1PB34_9FIRM</name>
<dbReference type="InterPro" id="IPR012867">
    <property type="entry name" value="DUF1648"/>
</dbReference>
<dbReference type="GO" id="GO:0009636">
    <property type="term" value="P:response to toxic substance"/>
    <property type="evidence" value="ECO:0007669"/>
    <property type="project" value="TreeGrafter"/>
</dbReference>
<dbReference type="InterPro" id="IPR025962">
    <property type="entry name" value="SdpI/YhfL"/>
</dbReference>
<gene>
    <name evidence="3" type="ORF">H9747_01690</name>
</gene>
<evidence type="ECO:0000259" key="2">
    <source>
        <dbReference type="Pfam" id="PF07853"/>
    </source>
</evidence>
<keyword evidence="1" id="KW-0812">Transmembrane</keyword>
<keyword evidence="1" id="KW-1133">Transmembrane helix</keyword>
<sequence length="216" mass="24278">MKKYKKMIILTTLLTGLPILIGLILWSKLPDSMATHWDVNGQANGWSSKGTTVFFLPCILMIIHLFAVVLTLNDPKKTNIHKKPMTLTFWIVPVISILMNGIIYLNAFGIEVNISAAVSVLMGILFMLLGNYMPKLRQNYTIGIKLPWTLCSEENWYRTHRLGGKLFIIGGIFVVLDGIAGIWLEDTIIFTIMIGVLLICIAISVGYSFWLFKKGI</sequence>
<proteinExistence type="predicted"/>
<feature type="transmembrane region" description="Helical" evidence="1">
    <location>
        <begin position="114"/>
        <end position="132"/>
    </location>
</feature>
<feature type="transmembrane region" description="Helical" evidence="1">
    <location>
        <begin position="7"/>
        <end position="26"/>
    </location>
</feature>
<reference evidence="3" key="2">
    <citation type="submission" date="2021-04" db="EMBL/GenBank/DDBJ databases">
        <authorList>
            <person name="Gilroy R."/>
        </authorList>
    </citation>
    <scope>NUCLEOTIDE SEQUENCE</scope>
    <source>
        <strain evidence="3">CHK195-9823</strain>
    </source>
</reference>
<comment type="caution">
    <text evidence="3">The sequence shown here is derived from an EMBL/GenBank/DDBJ whole genome shotgun (WGS) entry which is preliminary data.</text>
</comment>
<dbReference type="PANTHER" id="PTHR37810:SF5">
    <property type="entry name" value="IMMUNITY PROTEIN SDPI"/>
    <property type="match status" value="1"/>
</dbReference>
<feature type="transmembrane region" description="Helical" evidence="1">
    <location>
        <begin position="85"/>
        <end position="108"/>
    </location>
</feature>
<dbReference type="Proteomes" id="UP000886814">
    <property type="component" value="Unassembled WGS sequence"/>
</dbReference>
<dbReference type="Pfam" id="PF07853">
    <property type="entry name" value="DUF1648"/>
    <property type="match status" value="1"/>
</dbReference>
<keyword evidence="1" id="KW-0472">Membrane</keyword>
<feature type="transmembrane region" description="Helical" evidence="1">
    <location>
        <begin position="190"/>
        <end position="212"/>
    </location>
</feature>
<organism evidence="3 4">
    <name type="scientific">Candidatus Blautia stercorigallinarum</name>
    <dbReference type="NCBI Taxonomy" id="2838501"/>
    <lineage>
        <taxon>Bacteria</taxon>
        <taxon>Bacillati</taxon>
        <taxon>Bacillota</taxon>
        <taxon>Clostridia</taxon>
        <taxon>Lachnospirales</taxon>
        <taxon>Lachnospiraceae</taxon>
        <taxon>Blautia</taxon>
    </lineage>
</organism>
<evidence type="ECO:0000313" key="3">
    <source>
        <dbReference type="EMBL" id="HIV37706.1"/>
    </source>
</evidence>
<accession>A0A9D1PB34</accession>
<dbReference type="EMBL" id="DXIQ01000010">
    <property type="protein sequence ID" value="HIV37706.1"/>
    <property type="molecule type" value="Genomic_DNA"/>
</dbReference>
<dbReference type="PANTHER" id="PTHR37810">
    <property type="entry name" value="IMMUNITY PROTEIN SDPI"/>
    <property type="match status" value="1"/>
</dbReference>